<organism evidence="1 2">
    <name type="scientific">Dulcicalothrix desertica PCC 7102</name>
    <dbReference type="NCBI Taxonomy" id="232991"/>
    <lineage>
        <taxon>Bacteria</taxon>
        <taxon>Bacillati</taxon>
        <taxon>Cyanobacteriota</taxon>
        <taxon>Cyanophyceae</taxon>
        <taxon>Nostocales</taxon>
        <taxon>Calotrichaceae</taxon>
        <taxon>Dulcicalothrix</taxon>
    </lineage>
</organism>
<name>A0A433VQB4_9CYAN</name>
<dbReference type="Proteomes" id="UP000271624">
    <property type="component" value="Unassembled WGS sequence"/>
</dbReference>
<protein>
    <submittedName>
        <fullName evidence="1">Uncharacterized protein</fullName>
    </submittedName>
</protein>
<sequence length="343" mass="40522">MLKTASLWKWQYSHWNKPIDERILGYTVLLPVPGDLPVFLKIALETCSNQKPDGLFETLVIPDQLVPGFSELLEETRHKYYTSIRLINPNPLEQIISRYQNNPHNNHWLQLVRGVSATQTTHALLHDADLFITEDEFMKIHYETCESENLACLGVSPVWDAWYKENGLNHLTATWEMMFDVDWIRSFRPWEHRGHDGEILGQIHTFDTTLYPQCKTKPELIRYHQQEWGFIHFNYVICTYRWFQRSKTPFEDECFRILLIRLLIEAFDKSGWKYQVPSLDELIKGITDETNPITYIQDKTRQNYSDFRTKLQTLIDSNLLDEEKTCILSEGATKFDKVFGYSM</sequence>
<gene>
    <name evidence="1" type="ORF">DSM106972_014450</name>
</gene>
<evidence type="ECO:0000313" key="1">
    <source>
        <dbReference type="EMBL" id="RUT08277.1"/>
    </source>
</evidence>
<reference evidence="1" key="1">
    <citation type="submission" date="2018-12" db="EMBL/GenBank/DDBJ databases">
        <authorList>
            <person name="Will S."/>
            <person name="Neumann-Schaal M."/>
            <person name="Henke P."/>
        </authorList>
    </citation>
    <scope>NUCLEOTIDE SEQUENCE</scope>
    <source>
        <strain evidence="1">PCC 7102</strain>
    </source>
</reference>
<keyword evidence="2" id="KW-1185">Reference proteome</keyword>
<comment type="caution">
    <text evidence="1">The sequence shown here is derived from an EMBL/GenBank/DDBJ whole genome shotgun (WGS) entry which is preliminary data.</text>
</comment>
<dbReference type="OrthoDB" id="503186at2"/>
<dbReference type="EMBL" id="RSCL01000003">
    <property type="protein sequence ID" value="RUT08277.1"/>
    <property type="molecule type" value="Genomic_DNA"/>
</dbReference>
<dbReference type="RefSeq" id="WP_127080101.1">
    <property type="nucleotide sequence ID" value="NZ_RSCL01000003.1"/>
</dbReference>
<reference evidence="1" key="2">
    <citation type="journal article" date="2019" name="Genome Biol. Evol.">
        <title>Day and night: Metabolic profiles and evolutionary relationships of six axenic non-marine cyanobacteria.</title>
        <authorList>
            <person name="Will S.E."/>
            <person name="Henke P."/>
            <person name="Boedeker C."/>
            <person name="Huang S."/>
            <person name="Brinkmann H."/>
            <person name="Rohde M."/>
            <person name="Jarek M."/>
            <person name="Friedl T."/>
            <person name="Seufert S."/>
            <person name="Schumacher M."/>
            <person name="Overmann J."/>
            <person name="Neumann-Schaal M."/>
            <person name="Petersen J."/>
        </authorList>
    </citation>
    <scope>NUCLEOTIDE SEQUENCE [LARGE SCALE GENOMIC DNA]</scope>
    <source>
        <strain evidence="1">PCC 7102</strain>
    </source>
</reference>
<evidence type="ECO:0000313" key="2">
    <source>
        <dbReference type="Proteomes" id="UP000271624"/>
    </source>
</evidence>
<dbReference type="AlphaFoldDB" id="A0A433VQB4"/>
<proteinExistence type="predicted"/>
<accession>A0A433VQB4</accession>